<feature type="region of interest" description="Disordered" evidence="1">
    <location>
        <begin position="28"/>
        <end position="113"/>
    </location>
</feature>
<keyword evidence="5" id="KW-1185">Reference proteome</keyword>
<feature type="signal peptide" evidence="2">
    <location>
        <begin position="1"/>
        <end position="19"/>
    </location>
</feature>
<feature type="compositionally biased region" description="Low complexity" evidence="1">
    <location>
        <begin position="77"/>
        <end position="91"/>
    </location>
</feature>
<gene>
    <name evidence="4" type="ORF">GFSPODELE1_LOCUS6334</name>
</gene>
<organism evidence="4 5">
    <name type="scientific">Somion occarium</name>
    <dbReference type="NCBI Taxonomy" id="3059160"/>
    <lineage>
        <taxon>Eukaryota</taxon>
        <taxon>Fungi</taxon>
        <taxon>Dikarya</taxon>
        <taxon>Basidiomycota</taxon>
        <taxon>Agaricomycotina</taxon>
        <taxon>Agaricomycetes</taxon>
        <taxon>Polyporales</taxon>
        <taxon>Cerrenaceae</taxon>
        <taxon>Somion</taxon>
    </lineage>
</organism>
<evidence type="ECO:0000256" key="1">
    <source>
        <dbReference type="SAM" id="MobiDB-lite"/>
    </source>
</evidence>
<evidence type="ECO:0000256" key="2">
    <source>
        <dbReference type="SAM" id="SignalP"/>
    </source>
</evidence>
<evidence type="ECO:0000313" key="5">
    <source>
        <dbReference type="Proteomes" id="UP001497453"/>
    </source>
</evidence>
<dbReference type="PANTHER" id="PTHR37423">
    <property type="entry name" value="SOLUBLE LYTIC MUREIN TRANSGLYCOSYLASE-RELATED"/>
    <property type="match status" value="1"/>
</dbReference>
<sequence length="339" mass="36038">MKFVAPFAFLFVAVGLVEASQNHHVGISRLSGSHHNHFKGRHDVVGAVTRRDDASGSKRRCKAKPSPSSSPAPLPTETPAEPAPTQAPAKANNAKSETKNEAPKDTPKENDFSPVAAASGLIRVVSNICGQSGATDKITATSGPNGQIDWLNCGLNGGGWNPPQVSVQDLVVKDLAQSLKEPNSPFKPCEPFLGLFEQHARSNGIEPIMIASIAMQESGCKPNVVGGAGEQGLMQITKDKCGEAPGGNCQDPDYNIRKGTEFFASTLKANGGNVLLAVGKYNGWHLDLTFGKAVAAGDGSCCRCQNNVDYLMQYFNGWLQGVNPYNLKLGKYFNLDKCP</sequence>
<feature type="compositionally biased region" description="Basic and acidic residues" evidence="1">
    <location>
        <begin position="41"/>
        <end position="56"/>
    </location>
</feature>
<proteinExistence type="predicted"/>
<evidence type="ECO:0000259" key="3">
    <source>
        <dbReference type="Pfam" id="PF01464"/>
    </source>
</evidence>
<dbReference type="Gene3D" id="1.10.530.10">
    <property type="match status" value="1"/>
</dbReference>
<feature type="domain" description="Transglycosylase SLT" evidence="3">
    <location>
        <begin position="195"/>
        <end position="283"/>
    </location>
</feature>
<evidence type="ECO:0000313" key="4">
    <source>
        <dbReference type="EMBL" id="CAL1707376.1"/>
    </source>
</evidence>
<dbReference type="Proteomes" id="UP001497453">
    <property type="component" value="Chromosome 4"/>
</dbReference>
<dbReference type="SUPFAM" id="SSF53955">
    <property type="entry name" value="Lysozyme-like"/>
    <property type="match status" value="1"/>
</dbReference>
<dbReference type="EMBL" id="OZ037947">
    <property type="protein sequence ID" value="CAL1707376.1"/>
    <property type="molecule type" value="Genomic_DNA"/>
</dbReference>
<feature type="chain" id="PRO_5047003930" description="Transglycosylase SLT domain-containing protein" evidence="2">
    <location>
        <begin position="20"/>
        <end position="339"/>
    </location>
</feature>
<dbReference type="InterPro" id="IPR023346">
    <property type="entry name" value="Lysozyme-like_dom_sf"/>
</dbReference>
<protein>
    <recommendedName>
        <fullName evidence="3">Transglycosylase SLT domain-containing protein</fullName>
    </recommendedName>
</protein>
<feature type="compositionally biased region" description="Basic and acidic residues" evidence="1">
    <location>
        <begin position="96"/>
        <end position="111"/>
    </location>
</feature>
<dbReference type="PANTHER" id="PTHR37423:SF2">
    <property type="entry name" value="MEMBRANE-BOUND LYTIC MUREIN TRANSGLYCOSYLASE C"/>
    <property type="match status" value="1"/>
</dbReference>
<dbReference type="InterPro" id="IPR008258">
    <property type="entry name" value="Transglycosylase_SLT_dom_1"/>
</dbReference>
<name>A0ABP1DHS1_9APHY</name>
<keyword evidence="2" id="KW-0732">Signal</keyword>
<reference evidence="5" key="1">
    <citation type="submission" date="2024-04" db="EMBL/GenBank/DDBJ databases">
        <authorList>
            <person name="Shaw F."/>
            <person name="Minotto A."/>
        </authorList>
    </citation>
    <scope>NUCLEOTIDE SEQUENCE [LARGE SCALE GENOMIC DNA]</scope>
</reference>
<accession>A0ABP1DHS1</accession>
<dbReference type="Pfam" id="PF01464">
    <property type="entry name" value="SLT"/>
    <property type="match status" value="1"/>
</dbReference>